<keyword evidence="3" id="KW-0808">Transferase</keyword>
<dbReference type="Gene3D" id="3.90.550.10">
    <property type="entry name" value="Spore Coat Polysaccharide Biosynthesis Protein SpsA, Chain A"/>
    <property type="match status" value="1"/>
</dbReference>
<evidence type="ECO:0000259" key="4">
    <source>
        <dbReference type="Pfam" id="PF00535"/>
    </source>
</evidence>
<dbReference type="PANTHER" id="PTHR43179:SF12">
    <property type="entry name" value="GALACTOFURANOSYLTRANSFERASE GLFT2"/>
    <property type="match status" value="1"/>
</dbReference>
<gene>
    <name evidence="5" type="ORF">DHf2319_06215</name>
</gene>
<evidence type="ECO:0000256" key="1">
    <source>
        <dbReference type="ARBA" id="ARBA00006739"/>
    </source>
</evidence>
<evidence type="ECO:0000256" key="2">
    <source>
        <dbReference type="ARBA" id="ARBA00022676"/>
    </source>
</evidence>
<evidence type="ECO:0000256" key="3">
    <source>
        <dbReference type="ARBA" id="ARBA00022679"/>
    </source>
</evidence>
<dbReference type="InterPro" id="IPR029044">
    <property type="entry name" value="Nucleotide-diphossugar_trans"/>
</dbReference>
<accession>A0ABY4AP64</accession>
<reference evidence="5 6" key="1">
    <citation type="submission" date="2020-11" db="EMBL/GenBank/DDBJ databases">
        <title>Algicoccus daihaiensis sp.nov., isolated from Daihai Lake in Inner Mongolia.</title>
        <authorList>
            <person name="Kai J."/>
        </authorList>
    </citation>
    <scope>NUCLEOTIDE SEQUENCE [LARGE SCALE GENOMIC DNA]</scope>
    <source>
        <strain evidence="6">f23</strain>
    </source>
</reference>
<dbReference type="InterPro" id="IPR001173">
    <property type="entry name" value="Glyco_trans_2-like"/>
</dbReference>
<dbReference type="SUPFAM" id="SSF53448">
    <property type="entry name" value="Nucleotide-diphospho-sugar transferases"/>
    <property type="match status" value="1"/>
</dbReference>
<feature type="domain" description="Glycosyltransferase 2-like" evidence="4">
    <location>
        <begin position="277"/>
        <end position="452"/>
    </location>
</feature>
<keyword evidence="6" id="KW-1185">Reference proteome</keyword>
<keyword evidence="2" id="KW-0328">Glycosyltransferase</keyword>
<evidence type="ECO:0000313" key="5">
    <source>
        <dbReference type="EMBL" id="UOD51416.1"/>
    </source>
</evidence>
<comment type="similarity">
    <text evidence="1">Belongs to the glycosyltransferase 2 family.</text>
</comment>
<dbReference type="Proteomes" id="UP000831607">
    <property type="component" value="Chromosome"/>
</dbReference>
<proteinExistence type="inferred from homology"/>
<sequence>MLTTATRQLEASTDALLANALQSLDTDPVGARLRLAAAINRGVDKSVMTALLAKSVATDDAVAALGLLKSAVDHDPQSLALWSQYWQVLAAATEAGHRLCEQEDWRAALEQRLRWLNQGAELRAILKFLDTIDAQATASNLTPRCLGYCRWDAKREVIEGWALDRWAMQDPCSLVIEQTNPTDPQNKRQGQLLADSPVDWLAKAGISSVGGFVIKVPSQDPWSIRALSLRFAHGQELAGSPLACSAAIDVKTAEQGPVQSPVQSATQSTNHRSMVDVLVPVFEGREHVLACLESLIKARQQQTTPHEIVVLDDASQDPLLRDALQDLAQKNEIVLVTRAANLGFIRNINRGMALHPERDVVWLNADTRVTGNWLDRLKSAAYAGDNTASATPWSNDGEFMTLAGKGNPEPMPSLEAQQQIDAVISELNLSPEELVAGCGFCFYVKRKAINEVGYLDETDLIDGYGEETDWCLRARQLGWRHVAATNLFVGHAGGQSFGARKRALAAHNNAVIRQRYPLAERLHDDHLKQDPLKSVRETIARARLQQWHPSGNMTVVIKRQVSVGPNKKPKTELNTNLTTERKTPLSFPASDRAESLDHDIELTWQITGTDTAVTLTFNRMQPSLQLNYRLPQQADQLAKDMDEVRAVTGDTRHMPSALVKVFAKVLGKVLGKVLSDRLDARRSSELTELTDPTSNNIEARLANKSLPTGDGLALIVDDLQDPEVVDTWLKIIRTAGLSEGIQFITTQNTPGAQLLRRTARVAPVYCPEGLSWTQWLGLLGVNCAVMLAPETAFIQQIETELNVDLPVVDGHVFIQARSTEKAVLTRKQVRGVRGQRQRQAIDRDLVTA</sequence>
<protein>
    <submittedName>
        <fullName evidence="5">Glycosyltransferase family 2 protein</fullName>
    </submittedName>
</protein>
<dbReference type="EMBL" id="CP063982">
    <property type="protein sequence ID" value="UOD51416.1"/>
    <property type="molecule type" value="Genomic_DNA"/>
</dbReference>
<dbReference type="PANTHER" id="PTHR43179">
    <property type="entry name" value="RHAMNOSYLTRANSFERASE WBBL"/>
    <property type="match status" value="1"/>
</dbReference>
<dbReference type="Pfam" id="PF00535">
    <property type="entry name" value="Glycos_transf_2"/>
    <property type="match status" value="1"/>
</dbReference>
<evidence type="ECO:0000313" key="6">
    <source>
        <dbReference type="Proteomes" id="UP000831607"/>
    </source>
</evidence>
<organism evidence="5 6">
    <name type="scientific">Orrella daihaiensis</name>
    <dbReference type="NCBI Taxonomy" id="2782176"/>
    <lineage>
        <taxon>Bacteria</taxon>
        <taxon>Pseudomonadati</taxon>
        <taxon>Pseudomonadota</taxon>
        <taxon>Betaproteobacteria</taxon>
        <taxon>Burkholderiales</taxon>
        <taxon>Alcaligenaceae</taxon>
        <taxon>Orrella</taxon>
    </lineage>
</organism>
<name>A0ABY4AP64_9BURK</name>